<dbReference type="GeneID" id="34624328"/>
<feature type="compositionally biased region" description="Basic and acidic residues" evidence="1">
    <location>
        <begin position="113"/>
        <end position="127"/>
    </location>
</feature>
<protein>
    <submittedName>
        <fullName evidence="3">Uncharacterized protein LOC34624328</fullName>
    </submittedName>
</protein>
<evidence type="ECO:0000256" key="1">
    <source>
        <dbReference type="SAM" id="MobiDB-lite"/>
    </source>
</evidence>
<feature type="region of interest" description="Disordered" evidence="1">
    <location>
        <begin position="1"/>
        <end position="41"/>
    </location>
</feature>
<feature type="region of interest" description="Disordered" evidence="1">
    <location>
        <begin position="96"/>
        <end position="127"/>
    </location>
</feature>
<dbReference type="Gene3D" id="3.90.79.10">
    <property type="entry name" value="Nucleoside Triphosphate Pyrophosphohydrolase"/>
    <property type="match status" value="1"/>
</dbReference>
<evidence type="ECO:0000313" key="3">
    <source>
        <dbReference type="RefSeq" id="XP_022588462.2"/>
    </source>
</evidence>
<gene>
    <name evidence="3" type="primary">LOC34624328</name>
</gene>
<reference evidence="3" key="1">
    <citation type="submission" date="2025-08" db="UniProtKB">
        <authorList>
            <consortium name="RefSeq"/>
        </authorList>
    </citation>
    <scope>IDENTIFICATION</scope>
</reference>
<organism evidence="2 3">
    <name type="scientific">Cyclospora cayetanensis</name>
    <dbReference type="NCBI Taxonomy" id="88456"/>
    <lineage>
        <taxon>Eukaryota</taxon>
        <taxon>Sar</taxon>
        <taxon>Alveolata</taxon>
        <taxon>Apicomplexa</taxon>
        <taxon>Conoidasida</taxon>
        <taxon>Coccidia</taxon>
        <taxon>Eucoccidiorida</taxon>
        <taxon>Eimeriorina</taxon>
        <taxon>Eimeriidae</taxon>
        <taxon>Cyclospora</taxon>
    </lineage>
</organism>
<feature type="region of interest" description="Disordered" evidence="1">
    <location>
        <begin position="152"/>
        <end position="177"/>
    </location>
</feature>
<feature type="compositionally biased region" description="Low complexity" evidence="1">
    <location>
        <begin position="17"/>
        <end position="39"/>
    </location>
</feature>
<dbReference type="AlphaFoldDB" id="A0A6P5WF24"/>
<keyword evidence="2" id="KW-1185">Reference proteome</keyword>
<proteinExistence type="predicted"/>
<name>A0A6P5WF24_9EIME</name>
<dbReference type="OrthoDB" id="343877at2759"/>
<dbReference type="RefSeq" id="XP_022588462.2">
    <property type="nucleotide sequence ID" value="XM_022737413.2"/>
</dbReference>
<accession>A0A6P5WF24</accession>
<evidence type="ECO:0000313" key="2">
    <source>
        <dbReference type="Proteomes" id="UP000515125"/>
    </source>
</evidence>
<dbReference type="SUPFAM" id="SSF55811">
    <property type="entry name" value="Nudix"/>
    <property type="match status" value="1"/>
</dbReference>
<dbReference type="InterPro" id="IPR015797">
    <property type="entry name" value="NUDIX_hydrolase-like_dom_sf"/>
</dbReference>
<dbReference type="Proteomes" id="UP000515125">
    <property type="component" value="Unplaced"/>
</dbReference>
<sequence>MSRVSHQGCTEDASLWRRSSSSRRTLPSPQPQTSNPTPLFEFDHRATPAAESLRELLNNLGHAALLRPNAAQAVARAFACSPISSSETGAECRALPSSHPVAAATGTAPGLPLEERKEAQTRGEQDTGRVHGVRGFVLCEVAGHGLLLLKRKKKKKSGKGASDEEKAPTLQLPGGHADWSDLPAAQQRYCTACTAGRHVEHGQFTDLGDAEKRRKVLCVCGFTLDLERTRLAVAAEMEKRVQQELEKEPQHEEIRLLQQQHLMQEWARVAAGRELWEETGVDIRNNLELLIPLPPIYGKRVSAFYFLLQLPADRANSSLITSHAVSGGPYAILGPLGGGAPSMLLRIDQREHDGFLLQQDLRKAAESVQHHSGGRSTQAVLKLLELLEGANETTVS</sequence>